<accession>A0ABV3S6W5</accession>
<evidence type="ECO:0008006" key="4">
    <source>
        <dbReference type="Google" id="ProtNLM"/>
    </source>
</evidence>
<reference evidence="2 3" key="1">
    <citation type="submission" date="2024-02" db="EMBL/GenBank/DDBJ databases">
        <title>New especies of Spiribacter isolated from saline water.</title>
        <authorList>
            <person name="Leon M.J."/>
            <person name="De La Haba R."/>
            <person name="Sanchez-Porro C."/>
            <person name="Ventosa A."/>
        </authorList>
    </citation>
    <scope>NUCLEOTIDE SEQUENCE [LARGE SCALE GENOMIC DNA]</scope>
    <source>
        <strain evidence="3">ag22IC4-227</strain>
    </source>
</reference>
<comment type="caution">
    <text evidence="2">The sequence shown here is derived from an EMBL/GenBank/DDBJ whole genome shotgun (WGS) entry which is preliminary data.</text>
</comment>
<feature type="region of interest" description="Disordered" evidence="1">
    <location>
        <begin position="291"/>
        <end position="321"/>
    </location>
</feature>
<keyword evidence="3" id="KW-1185">Reference proteome</keyword>
<protein>
    <recommendedName>
        <fullName evidence="4">Tail fiber protein</fullName>
    </recommendedName>
</protein>
<feature type="region of interest" description="Disordered" evidence="1">
    <location>
        <begin position="144"/>
        <end position="184"/>
    </location>
</feature>
<name>A0ABV3S6W5_9GAMM</name>
<evidence type="ECO:0000313" key="3">
    <source>
        <dbReference type="Proteomes" id="UP001556653"/>
    </source>
</evidence>
<feature type="region of interest" description="Disordered" evidence="1">
    <location>
        <begin position="734"/>
        <end position="766"/>
    </location>
</feature>
<evidence type="ECO:0000256" key="1">
    <source>
        <dbReference type="SAM" id="MobiDB-lite"/>
    </source>
</evidence>
<gene>
    <name evidence="2" type="ORF">V6X64_02545</name>
</gene>
<feature type="compositionally biased region" description="Low complexity" evidence="1">
    <location>
        <begin position="734"/>
        <end position="744"/>
    </location>
</feature>
<feature type="compositionally biased region" description="Polar residues" evidence="1">
    <location>
        <begin position="745"/>
        <end position="765"/>
    </location>
</feature>
<organism evidence="2 3">
    <name type="scientific">Spiribacter onubensis</name>
    <dbReference type="NCBI Taxonomy" id="3122420"/>
    <lineage>
        <taxon>Bacteria</taxon>
        <taxon>Pseudomonadati</taxon>
        <taxon>Pseudomonadota</taxon>
        <taxon>Gammaproteobacteria</taxon>
        <taxon>Chromatiales</taxon>
        <taxon>Ectothiorhodospiraceae</taxon>
        <taxon>Spiribacter</taxon>
    </lineage>
</organism>
<sequence length="907" mass="96611">MGNKFYSNSDPVQRFQPGTTVRADAVDAKFDNIANAFDQVQSDLESSLKIRADGATFEISATATQRRTKVVGFDRDGDMALLSGFVWRGNFSPGEEYFVNDVIRDTDTKNLYVVEKRHVSGSSINLADVSLAIDVSDIEQARDQAQASAEKAQSSESSAMDAAENAATAATEATQSASTASESLSDLEHRYLGPKSEPPTHTSTGDPVSNGALYWNTVDTTFYLYTGGEWVAASAFDVNGVLLAKENLSDLDSVVAARSNLGLGTAATTDSSSYATSAQGEKADTALQSAADLSDVSSKPKARSNLGLGSAATRNSSDFATGEEGNLARSALQSRNNLDDVYSTSISRQNLGLGSAATRSASDFATAAQGNAADSAVQPSDLARVATTGKYSSLTDTVNTIGSYEMKINGGAAGQVVELNGAGGFQPGQILTPAGQPTFDRATFIGTSSVKLPHGTTGQRENPHIGSIRYNSDISAFEGYNGSSWGTILQTEENGDLNTEIGHMSAKSVYAGEFRSGSEIEWNSSSDSYSRPAAFSDHVTSVHKGMKRCLLDENGQVNYYLDPDDSTKKEDGSSSDLSGAHGMVMVEIPKFYFRFDYNGRERSWKVSDLPLAGYELHPAFYKNGRVVDYRYVGAYDACVFSYSSKAFISGTNLDDNTSNIDFDSDHLASVSGIYPMVGLTRNQFRTLASNLGVGWRLQDFWVTSAIQMLYLSEYGDFNSQANLGSGNVNGSYVSSSDVQSDSPSTVAGASNGWGNQSTDGSQPSSGAKPGVAYMSYRGVENFYGNCWDFVDGLNVSVGDIGTWYVCNNDNDFADNTSSGYNLIATSMPSDGYVTDITNTAGSFIPRSTGGSSSTYLADYFYDDNGNTNRVALFGGSAYSGGWAGAFYWYVTGSSSYCTRGIGSRLSF</sequence>
<dbReference type="Proteomes" id="UP001556653">
    <property type="component" value="Unassembled WGS sequence"/>
</dbReference>
<dbReference type="EMBL" id="JBAKFJ010000001">
    <property type="protein sequence ID" value="MEX0385873.1"/>
    <property type="molecule type" value="Genomic_DNA"/>
</dbReference>
<proteinExistence type="predicted"/>
<evidence type="ECO:0000313" key="2">
    <source>
        <dbReference type="EMBL" id="MEX0385873.1"/>
    </source>
</evidence>
<dbReference type="RefSeq" id="WP_367966356.1">
    <property type="nucleotide sequence ID" value="NZ_JBAKFJ010000001.1"/>
</dbReference>